<comment type="caution">
    <text evidence="1">The sequence shown here is derived from an EMBL/GenBank/DDBJ whole genome shotgun (WGS) entry which is preliminary data.</text>
</comment>
<evidence type="ECO:0000313" key="1">
    <source>
        <dbReference type="EMBL" id="EKC56298.1"/>
    </source>
</evidence>
<sequence length="21" mass="2257">MTYSLGGGTDYYADNISVSEN</sequence>
<gene>
    <name evidence="1" type="ORF">OBE_11137</name>
</gene>
<name>K1SFE1_9ZZZZ</name>
<protein>
    <submittedName>
        <fullName evidence="1">Uncharacterized protein</fullName>
    </submittedName>
</protein>
<feature type="non-terminal residue" evidence="1">
    <location>
        <position position="21"/>
    </location>
</feature>
<organism evidence="1">
    <name type="scientific">human gut metagenome</name>
    <dbReference type="NCBI Taxonomy" id="408170"/>
    <lineage>
        <taxon>unclassified sequences</taxon>
        <taxon>metagenomes</taxon>
        <taxon>organismal metagenomes</taxon>
    </lineage>
</organism>
<reference evidence="1" key="1">
    <citation type="journal article" date="2013" name="Environ. Microbiol.">
        <title>Microbiota from the distal guts of lean and obese adolescents exhibit partial functional redundancy besides clear differences in community structure.</title>
        <authorList>
            <person name="Ferrer M."/>
            <person name="Ruiz A."/>
            <person name="Lanza F."/>
            <person name="Haange S.B."/>
            <person name="Oberbach A."/>
            <person name="Till H."/>
            <person name="Bargiela R."/>
            <person name="Campoy C."/>
            <person name="Segura M.T."/>
            <person name="Richter M."/>
            <person name="von Bergen M."/>
            <person name="Seifert J."/>
            <person name="Suarez A."/>
        </authorList>
    </citation>
    <scope>NUCLEOTIDE SEQUENCE</scope>
</reference>
<dbReference type="AlphaFoldDB" id="K1SFE1"/>
<proteinExistence type="predicted"/>
<dbReference type="EMBL" id="AJWZ01007652">
    <property type="protein sequence ID" value="EKC56298.1"/>
    <property type="molecule type" value="Genomic_DNA"/>
</dbReference>
<accession>K1SFE1</accession>